<comment type="caution">
    <text evidence="1">The sequence shown here is derived from an EMBL/GenBank/DDBJ whole genome shotgun (WGS) entry which is preliminary data.</text>
</comment>
<reference evidence="1 2" key="1">
    <citation type="submission" date="2020-07" db="EMBL/GenBank/DDBJ databases">
        <title>Genomic analyses of the natural microbiome of Caenorhabditis elegans.</title>
        <authorList>
            <person name="Samuel B."/>
        </authorList>
    </citation>
    <scope>NUCLEOTIDE SEQUENCE [LARGE SCALE GENOMIC DNA]</scope>
    <source>
        <strain evidence="1 2">BIGb0408</strain>
    </source>
</reference>
<evidence type="ECO:0000313" key="1">
    <source>
        <dbReference type="EMBL" id="NYH75666.1"/>
    </source>
</evidence>
<name>A0A7Z0BSY3_9GAMM</name>
<accession>A0A7Z0BSY3</accession>
<dbReference type="Proteomes" id="UP000578688">
    <property type="component" value="Unassembled WGS sequence"/>
</dbReference>
<keyword evidence="2" id="KW-1185">Reference proteome</keyword>
<organism evidence="1 2">
    <name type="scientific">Phytopseudomonas flavescens</name>
    <dbReference type="NCBI Taxonomy" id="29435"/>
    <lineage>
        <taxon>Bacteria</taxon>
        <taxon>Pseudomonadati</taxon>
        <taxon>Pseudomonadota</taxon>
        <taxon>Gammaproteobacteria</taxon>
        <taxon>Pseudomonadales</taxon>
        <taxon>Pseudomonadaceae</taxon>
        <taxon>Phytopseudomonas</taxon>
    </lineage>
</organism>
<sequence length="106" mass="11370">MTDFLPLSSNPTSTPVLLIDTRCSYIDLQESAEQRLSAVRGLLRSLAVMNITLADASDLRYLSEAAHLLTEDACDLIKAAHQAAMREMSLSANGDACAARSQSGEV</sequence>
<evidence type="ECO:0000313" key="2">
    <source>
        <dbReference type="Proteomes" id="UP000578688"/>
    </source>
</evidence>
<dbReference type="AlphaFoldDB" id="A0A7Z0BSY3"/>
<dbReference type="EMBL" id="JACBYV010000001">
    <property type="protein sequence ID" value="NYH75666.1"/>
    <property type="molecule type" value="Genomic_DNA"/>
</dbReference>
<gene>
    <name evidence="1" type="ORF">FHR27_004276</name>
</gene>
<dbReference type="RefSeq" id="WP_179539509.1">
    <property type="nucleotide sequence ID" value="NZ_JACBYV010000001.1"/>
</dbReference>
<proteinExistence type="predicted"/>
<protein>
    <submittedName>
        <fullName evidence="1">Uncharacterized protein</fullName>
    </submittedName>
</protein>